<dbReference type="PROSITE" id="PS51371">
    <property type="entry name" value="CBS"/>
    <property type="match status" value="2"/>
</dbReference>
<dbReference type="InterPro" id="IPR046342">
    <property type="entry name" value="CBS_dom_sf"/>
</dbReference>
<evidence type="ECO:0000256" key="13">
    <source>
        <dbReference type="ARBA" id="ARBA00023136"/>
    </source>
</evidence>
<dbReference type="CDD" id="cd06164">
    <property type="entry name" value="S2P-M50_SpoIVFB_CBS"/>
    <property type="match status" value="1"/>
</dbReference>
<dbReference type="Pfam" id="PF02163">
    <property type="entry name" value="Peptidase_M50"/>
    <property type="match status" value="2"/>
</dbReference>
<keyword evidence="9 14" id="KW-0862">Zinc</keyword>
<dbReference type="Gene3D" id="3.10.580.10">
    <property type="entry name" value="CBS-domain"/>
    <property type="match status" value="1"/>
</dbReference>
<evidence type="ECO:0000259" key="18">
    <source>
        <dbReference type="PROSITE" id="PS51371"/>
    </source>
</evidence>
<keyword evidence="12 17" id="KW-0129">CBS domain</keyword>
<dbReference type="GO" id="GO:0005886">
    <property type="term" value="C:plasma membrane"/>
    <property type="evidence" value="ECO:0007669"/>
    <property type="project" value="UniProtKB-SubCell"/>
</dbReference>
<dbReference type="InterPro" id="IPR016483">
    <property type="entry name" value="UCP006404_Pept_M50_CBS"/>
</dbReference>
<accession>A0A517Z6L5</accession>
<keyword evidence="13 14" id="KW-0472">Membrane</keyword>
<keyword evidence="5 14" id="KW-0812">Transmembrane</keyword>
<dbReference type="RefSeq" id="WP_145369443.1">
    <property type="nucleotide sequence ID" value="NZ_CP036275.1"/>
</dbReference>
<dbReference type="KEGG" id="mri:Mal4_24500"/>
<dbReference type="AlphaFoldDB" id="A0A517Z6L5"/>
<dbReference type="OrthoDB" id="9800627at2"/>
<evidence type="ECO:0000256" key="17">
    <source>
        <dbReference type="PROSITE-ProRule" id="PRU00703"/>
    </source>
</evidence>
<dbReference type="SMART" id="SM00116">
    <property type="entry name" value="CBS"/>
    <property type="match status" value="2"/>
</dbReference>
<feature type="binding site" evidence="16">
    <location>
        <position position="59"/>
    </location>
    <ligand>
        <name>Zn(2+)</name>
        <dbReference type="ChEBI" id="CHEBI:29105"/>
        <note>catalytic</note>
    </ligand>
</feature>
<feature type="transmembrane region" description="Helical" evidence="14">
    <location>
        <begin position="99"/>
        <end position="124"/>
    </location>
</feature>
<evidence type="ECO:0000256" key="7">
    <source>
        <dbReference type="ARBA" id="ARBA00022737"/>
    </source>
</evidence>
<proteinExistence type="inferred from homology"/>
<evidence type="ECO:0000256" key="14">
    <source>
        <dbReference type="PIRNR" id="PIRNR006404"/>
    </source>
</evidence>
<dbReference type="InterPro" id="IPR000644">
    <property type="entry name" value="CBS_dom"/>
</dbReference>
<feature type="active site" evidence="15">
    <location>
        <position position="60"/>
    </location>
</feature>
<feature type="binding site" evidence="16">
    <location>
        <position position="63"/>
    </location>
    <ligand>
        <name>Zn(2+)</name>
        <dbReference type="ChEBI" id="CHEBI:29105"/>
        <note>catalytic</note>
    </ligand>
</feature>
<evidence type="ECO:0000313" key="20">
    <source>
        <dbReference type="Proteomes" id="UP000320496"/>
    </source>
</evidence>
<keyword evidence="8 14" id="KW-0378">Hydrolase</keyword>
<protein>
    <recommendedName>
        <fullName evidence="14">Zinc metalloprotease</fullName>
    </recommendedName>
</protein>
<feature type="domain" description="CBS" evidence="18">
    <location>
        <begin position="296"/>
        <end position="356"/>
    </location>
</feature>
<dbReference type="Proteomes" id="UP000320496">
    <property type="component" value="Chromosome"/>
</dbReference>
<comment type="cofactor">
    <cofactor evidence="14 16">
        <name>Zn(2+)</name>
        <dbReference type="ChEBI" id="CHEBI:29105"/>
    </cofactor>
    <text evidence="14 16">Binds 1 zinc ion per subunit.</text>
</comment>
<evidence type="ECO:0000256" key="4">
    <source>
        <dbReference type="ARBA" id="ARBA00022670"/>
    </source>
</evidence>
<evidence type="ECO:0000256" key="12">
    <source>
        <dbReference type="ARBA" id="ARBA00023122"/>
    </source>
</evidence>
<organism evidence="19 20">
    <name type="scientific">Maioricimonas rarisocia</name>
    <dbReference type="NCBI Taxonomy" id="2528026"/>
    <lineage>
        <taxon>Bacteria</taxon>
        <taxon>Pseudomonadati</taxon>
        <taxon>Planctomycetota</taxon>
        <taxon>Planctomycetia</taxon>
        <taxon>Planctomycetales</taxon>
        <taxon>Planctomycetaceae</taxon>
        <taxon>Maioricimonas</taxon>
    </lineage>
</organism>
<dbReference type="GO" id="GO:0046872">
    <property type="term" value="F:metal ion binding"/>
    <property type="evidence" value="ECO:0007669"/>
    <property type="project" value="UniProtKB-UniRule"/>
</dbReference>
<dbReference type="GO" id="GO:0008237">
    <property type="term" value="F:metallopeptidase activity"/>
    <property type="evidence" value="ECO:0007669"/>
    <property type="project" value="UniProtKB-UniRule"/>
</dbReference>
<evidence type="ECO:0000256" key="16">
    <source>
        <dbReference type="PIRSR" id="PIRSR006404-2"/>
    </source>
</evidence>
<sequence length="372" mass="40621">MKWSWNIGRIAGIRLRMHWTFLLLLAWIAISYAATDGGWIAAARGVGFILAVFGCVILHELGHALTARRYGVPTEDITLLPIGGVARMQRMPTEPMHEFWIAVAGPAVNVVIAAVLFVGLLAGYGTGAVTIEPSFSTSFFVNLMWVNVALVLFNVLPAFPMDGGRILRALLATRMDYRRATHIAASLGQMMAILFGIAGFFVNPLLLFIALFVYMGAEAEAQTVDLRESLRGFPAGSAMLTRFQTLHPDSTLQHAIDQLLAGSQHEFPVVDESGYRGLLRREDLANGLKEHGPEASIRDAFTVTSETADENDRLNDTLERMHQLGCQTLPVLRDGQVVGLITLDNIAELIMVRNAEQGRQSSATPLDPVQAA</sequence>
<keyword evidence="3" id="KW-1003">Cell membrane</keyword>
<keyword evidence="6 14" id="KW-0479">Metal-binding</keyword>
<dbReference type="InterPro" id="IPR008915">
    <property type="entry name" value="Peptidase_M50"/>
</dbReference>
<evidence type="ECO:0000256" key="8">
    <source>
        <dbReference type="ARBA" id="ARBA00022801"/>
    </source>
</evidence>
<feature type="transmembrane region" description="Helical" evidence="14">
    <location>
        <begin position="144"/>
        <end position="171"/>
    </location>
</feature>
<keyword evidence="7" id="KW-0677">Repeat</keyword>
<dbReference type="Pfam" id="PF00571">
    <property type="entry name" value="CBS"/>
    <property type="match status" value="2"/>
</dbReference>
<feature type="domain" description="CBS" evidence="18">
    <location>
        <begin position="239"/>
        <end position="294"/>
    </location>
</feature>
<dbReference type="PANTHER" id="PTHR39188:SF3">
    <property type="entry name" value="STAGE IV SPORULATION PROTEIN FB"/>
    <property type="match status" value="1"/>
</dbReference>
<gene>
    <name evidence="19" type="primary">rip3_1</name>
    <name evidence="19" type="ORF">Mal4_24500</name>
</gene>
<name>A0A517Z6L5_9PLAN</name>
<comment type="subcellular location">
    <subcellularLocation>
        <location evidence="1">Cell membrane</location>
        <topology evidence="1">Multi-pass membrane protein</topology>
    </subcellularLocation>
</comment>
<keyword evidence="11 14" id="KW-0482">Metalloprotease</keyword>
<dbReference type="PANTHER" id="PTHR39188">
    <property type="entry name" value="MEMBRANE-ASSOCIATED ZINC METALLOPROTEASE M50B"/>
    <property type="match status" value="1"/>
</dbReference>
<dbReference type="GO" id="GO:0006508">
    <property type="term" value="P:proteolysis"/>
    <property type="evidence" value="ECO:0007669"/>
    <property type="project" value="UniProtKB-KW"/>
</dbReference>
<evidence type="ECO:0000256" key="2">
    <source>
        <dbReference type="ARBA" id="ARBA00007931"/>
    </source>
</evidence>
<keyword evidence="20" id="KW-1185">Reference proteome</keyword>
<comment type="caution">
    <text evidence="14">Lacks conserved residue(s) required for the propagation of feature annotation.</text>
</comment>
<dbReference type="EMBL" id="CP036275">
    <property type="protein sequence ID" value="QDU38128.1"/>
    <property type="molecule type" value="Genomic_DNA"/>
</dbReference>
<dbReference type="SUPFAM" id="SSF54631">
    <property type="entry name" value="CBS-domain pair"/>
    <property type="match status" value="1"/>
</dbReference>
<evidence type="ECO:0000256" key="6">
    <source>
        <dbReference type="ARBA" id="ARBA00022723"/>
    </source>
</evidence>
<evidence type="ECO:0000256" key="3">
    <source>
        <dbReference type="ARBA" id="ARBA00022475"/>
    </source>
</evidence>
<evidence type="ECO:0000256" key="5">
    <source>
        <dbReference type="ARBA" id="ARBA00022692"/>
    </source>
</evidence>
<dbReference type="PIRSF" id="PIRSF006404">
    <property type="entry name" value="UCP006404_Pept_M50_CBS"/>
    <property type="match status" value="1"/>
</dbReference>
<feature type="binding site" evidence="16">
    <location>
        <position position="162"/>
    </location>
    <ligand>
        <name>Zn(2+)</name>
        <dbReference type="ChEBI" id="CHEBI:29105"/>
        <note>catalytic</note>
    </ligand>
</feature>
<evidence type="ECO:0000256" key="11">
    <source>
        <dbReference type="ARBA" id="ARBA00023049"/>
    </source>
</evidence>
<evidence type="ECO:0000256" key="9">
    <source>
        <dbReference type="ARBA" id="ARBA00022833"/>
    </source>
</evidence>
<evidence type="ECO:0000313" key="19">
    <source>
        <dbReference type="EMBL" id="QDU38128.1"/>
    </source>
</evidence>
<keyword evidence="4 14" id="KW-0645">Protease</keyword>
<evidence type="ECO:0000256" key="1">
    <source>
        <dbReference type="ARBA" id="ARBA00004651"/>
    </source>
</evidence>
<evidence type="ECO:0000256" key="15">
    <source>
        <dbReference type="PIRSR" id="PIRSR006404-1"/>
    </source>
</evidence>
<evidence type="ECO:0000256" key="10">
    <source>
        <dbReference type="ARBA" id="ARBA00022989"/>
    </source>
</evidence>
<feature type="transmembrane region" description="Helical" evidence="14">
    <location>
        <begin position="43"/>
        <end position="61"/>
    </location>
</feature>
<reference evidence="19 20" key="1">
    <citation type="submission" date="2019-02" db="EMBL/GenBank/DDBJ databases">
        <title>Deep-cultivation of Planctomycetes and their phenomic and genomic characterization uncovers novel biology.</title>
        <authorList>
            <person name="Wiegand S."/>
            <person name="Jogler M."/>
            <person name="Boedeker C."/>
            <person name="Pinto D."/>
            <person name="Vollmers J."/>
            <person name="Rivas-Marin E."/>
            <person name="Kohn T."/>
            <person name="Peeters S.H."/>
            <person name="Heuer A."/>
            <person name="Rast P."/>
            <person name="Oberbeckmann S."/>
            <person name="Bunk B."/>
            <person name="Jeske O."/>
            <person name="Meyerdierks A."/>
            <person name="Storesund J.E."/>
            <person name="Kallscheuer N."/>
            <person name="Luecker S."/>
            <person name="Lage O.M."/>
            <person name="Pohl T."/>
            <person name="Merkel B.J."/>
            <person name="Hornburger P."/>
            <person name="Mueller R.-W."/>
            <person name="Bruemmer F."/>
            <person name="Labrenz M."/>
            <person name="Spormann A.M."/>
            <person name="Op den Camp H."/>
            <person name="Overmann J."/>
            <person name="Amann R."/>
            <person name="Jetten M.S.M."/>
            <person name="Mascher T."/>
            <person name="Medema M.H."/>
            <person name="Devos D.P."/>
            <person name="Kaster A.-K."/>
            <person name="Ovreas L."/>
            <person name="Rohde M."/>
            <person name="Galperin M.Y."/>
            <person name="Jogler C."/>
        </authorList>
    </citation>
    <scope>NUCLEOTIDE SEQUENCE [LARGE SCALE GENOMIC DNA]</scope>
    <source>
        <strain evidence="19 20">Mal4</strain>
    </source>
</reference>
<keyword evidence="10 14" id="KW-1133">Transmembrane helix</keyword>
<comment type="similarity">
    <text evidence="2 14">Belongs to the peptidase M50B family.</text>
</comment>